<reference evidence="5" key="2">
    <citation type="journal article" date="2021" name="Data Brief">
        <title>Draft genome sequence data of the facultative, thermophilic, xylanolytic bacterium Paenibacillus sp. strain DA-C8.</title>
        <authorList>
            <person name="Chhe C."/>
            <person name="Uke A."/>
            <person name="Baramee S."/>
            <person name="Ungkulpasvich U."/>
            <person name="Tachaapaikoon C."/>
            <person name="Pason P."/>
            <person name="Waeonukul R."/>
            <person name="Ratanakhanokchai K."/>
            <person name="Kosugi A."/>
        </authorList>
    </citation>
    <scope>NUCLEOTIDE SEQUENCE</scope>
    <source>
        <strain evidence="5">DA-C8</strain>
    </source>
</reference>
<dbReference type="InterPro" id="IPR050361">
    <property type="entry name" value="MPP/UQCRC_Complex"/>
</dbReference>
<dbReference type="PANTHER" id="PTHR11851">
    <property type="entry name" value="METALLOPROTEASE"/>
    <property type="match status" value="1"/>
</dbReference>
<dbReference type="Proteomes" id="UP000654993">
    <property type="component" value="Unassembled WGS sequence"/>
</dbReference>
<organism evidence="5 6">
    <name type="scientific">Insulibacter thermoxylanivorax</name>
    <dbReference type="NCBI Taxonomy" id="2749268"/>
    <lineage>
        <taxon>Bacteria</taxon>
        <taxon>Bacillati</taxon>
        <taxon>Bacillota</taxon>
        <taxon>Bacilli</taxon>
        <taxon>Bacillales</taxon>
        <taxon>Paenibacillaceae</taxon>
        <taxon>Insulibacter</taxon>
    </lineage>
</organism>
<evidence type="ECO:0000313" key="5">
    <source>
        <dbReference type="EMBL" id="GFR37675.1"/>
    </source>
</evidence>
<keyword evidence="6" id="KW-1185">Reference proteome</keyword>
<dbReference type="GO" id="GO:0006508">
    <property type="term" value="P:proteolysis"/>
    <property type="evidence" value="ECO:0007669"/>
    <property type="project" value="InterPro"/>
</dbReference>
<gene>
    <name evidence="5" type="ORF">PRECH8_09710</name>
</gene>
<dbReference type="PANTHER" id="PTHR11851:SF49">
    <property type="entry name" value="MITOCHONDRIAL-PROCESSING PEPTIDASE SUBUNIT ALPHA"/>
    <property type="match status" value="1"/>
</dbReference>
<accession>A0A916QBG5</accession>
<dbReference type="SUPFAM" id="SSF63411">
    <property type="entry name" value="LuxS/MPP-like metallohydrolase"/>
    <property type="match status" value="2"/>
</dbReference>
<dbReference type="RefSeq" id="WP_200965955.1">
    <property type="nucleotide sequence ID" value="NZ_BMAQ01000006.1"/>
</dbReference>
<comment type="similarity">
    <text evidence="1 2">Belongs to the peptidase M16 family.</text>
</comment>
<proteinExistence type="inferred from homology"/>
<dbReference type="PROSITE" id="PS00143">
    <property type="entry name" value="INSULINASE"/>
    <property type="match status" value="1"/>
</dbReference>
<dbReference type="Pfam" id="PF05193">
    <property type="entry name" value="Peptidase_M16_C"/>
    <property type="match status" value="1"/>
</dbReference>
<evidence type="ECO:0000313" key="6">
    <source>
        <dbReference type="Proteomes" id="UP000654993"/>
    </source>
</evidence>
<sequence>MERYTLSNGIRVVIEPIPTVRSISFGIWVKAGSRTEQQELNGISHFVEHMMFKGTDKYSAKDIAELFDGIGGNVNAFTAKEYTCYYFKVLDTHLPLAVDVLSEMILHARIDEEDLEKEKKVIFEEIAMYEDTPDDLVHDLIAQAAYGDHSLAYPILGTEEKLERMTREHLKEYIEQHYHVDNIVISAAGHVDHTIVDLLEAHFGKFTRQGSQAESPKPVFRGDTIFHPKQTEQHHICLALPGCSLHDERQMPMLILNNVIGGSMSSRLFQEIRENRGLAYSVYSYHTAHADSGMFTIYAGTAPEQTQQVLELTMNIMQDIKQNGITDSELHKSKEQIKGNLIIGLESTSSRMNRQGKNELMMRRHETIDEMIAKIDRVTHEMIEETIAMMFAHPFALAMVGDSDDAIANFRRVQLV</sequence>
<dbReference type="GO" id="GO:0004222">
    <property type="term" value="F:metalloendopeptidase activity"/>
    <property type="evidence" value="ECO:0007669"/>
    <property type="project" value="InterPro"/>
</dbReference>
<evidence type="ECO:0000259" key="3">
    <source>
        <dbReference type="Pfam" id="PF00675"/>
    </source>
</evidence>
<feature type="domain" description="Peptidase M16 C-terminal" evidence="4">
    <location>
        <begin position="165"/>
        <end position="336"/>
    </location>
</feature>
<dbReference type="Pfam" id="PF00675">
    <property type="entry name" value="Peptidase_M16"/>
    <property type="match status" value="1"/>
</dbReference>
<evidence type="ECO:0000259" key="4">
    <source>
        <dbReference type="Pfam" id="PF05193"/>
    </source>
</evidence>
<evidence type="ECO:0000256" key="2">
    <source>
        <dbReference type="RuleBase" id="RU004447"/>
    </source>
</evidence>
<dbReference type="InterPro" id="IPR011765">
    <property type="entry name" value="Pept_M16_N"/>
</dbReference>
<dbReference type="InterPro" id="IPR011249">
    <property type="entry name" value="Metalloenz_LuxS/M16"/>
</dbReference>
<protein>
    <submittedName>
        <fullName evidence="5">Peptidase M16</fullName>
    </submittedName>
</protein>
<evidence type="ECO:0000256" key="1">
    <source>
        <dbReference type="ARBA" id="ARBA00007261"/>
    </source>
</evidence>
<dbReference type="AlphaFoldDB" id="A0A916QBG5"/>
<dbReference type="EMBL" id="BMAQ01000006">
    <property type="protein sequence ID" value="GFR37675.1"/>
    <property type="molecule type" value="Genomic_DNA"/>
</dbReference>
<comment type="caution">
    <text evidence="5">The sequence shown here is derived from an EMBL/GenBank/DDBJ whole genome shotgun (WGS) entry which is preliminary data.</text>
</comment>
<name>A0A916QBG5_9BACL</name>
<dbReference type="InterPro" id="IPR007863">
    <property type="entry name" value="Peptidase_M16_C"/>
</dbReference>
<reference evidence="5" key="1">
    <citation type="submission" date="2020-08" db="EMBL/GenBank/DDBJ databases">
        <authorList>
            <person name="Uke A."/>
            <person name="Chhe C."/>
            <person name="Baramee S."/>
            <person name="Kosugi A."/>
        </authorList>
    </citation>
    <scope>NUCLEOTIDE SEQUENCE</scope>
    <source>
        <strain evidence="5">DA-C8</strain>
    </source>
</reference>
<dbReference type="FunFam" id="3.30.830.10:FF:000008">
    <property type="entry name" value="Mitochondrial-processing peptidase subunit beta"/>
    <property type="match status" value="1"/>
</dbReference>
<dbReference type="InterPro" id="IPR001431">
    <property type="entry name" value="Pept_M16_Zn_BS"/>
</dbReference>
<dbReference type="Gene3D" id="3.30.830.10">
    <property type="entry name" value="Metalloenzyme, LuxS/M16 peptidase-like"/>
    <property type="match status" value="2"/>
</dbReference>
<dbReference type="GO" id="GO:0046872">
    <property type="term" value="F:metal ion binding"/>
    <property type="evidence" value="ECO:0007669"/>
    <property type="project" value="InterPro"/>
</dbReference>
<feature type="domain" description="Peptidase M16 N-terminal" evidence="3">
    <location>
        <begin position="11"/>
        <end position="158"/>
    </location>
</feature>